<keyword evidence="3" id="KW-0677">Repeat</keyword>
<evidence type="ECO:0000313" key="8">
    <source>
        <dbReference type="EMBL" id="PAV59461.1"/>
    </source>
</evidence>
<accession>A0A2A2JCU7</accession>
<dbReference type="GO" id="GO:0035721">
    <property type="term" value="P:intraciliary retrograde transport"/>
    <property type="evidence" value="ECO:0007669"/>
    <property type="project" value="TreeGrafter"/>
</dbReference>
<reference evidence="8 9" key="1">
    <citation type="journal article" date="2017" name="Curr. Biol.">
        <title>Genome architecture and evolution of a unichromosomal asexual nematode.</title>
        <authorList>
            <person name="Fradin H."/>
            <person name="Zegar C."/>
            <person name="Gutwein M."/>
            <person name="Lucas J."/>
            <person name="Kovtun M."/>
            <person name="Corcoran D."/>
            <person name="Baugh L.R."/>
            <person name="Kiontke K."/>
            <person name="Gunsalus K."/>
            <person name="Fitch D.H."/>
            <person name="Piano F."/>
        </authorList>
    </citation>
    <scope>NUCLEOTIDE SEQUENCE [LARGE SCALE GENOMIC DNA]</scope>
    <source>
        <strain evidence="8">PF1309</strain>
    </source>
</reference>
<dbReference type="SUPFAM" id="SSF101908">
    <property type="entry name" value="Putative isomerase YbhE"/>
    <property type="match status" value="1"/>
</dbReference>
<evidence type="ECO:0000259" key="7">
    <source>
        <dbReference type="Pfam" id="PF23385"/>
    </source>
</evidence>
<evidence type="ECO:0000256" key="1">
    <source>
        <dbReference type="ARBA" id="ARBA00004138"/>
    </source>
</evidence>
<dbReference type="Proteomes" id="UP000218231">
    <property type="component" value="Unassembled WGS sequence"/>
</dbReference>
<dbReference type="SUPFAM" id="SSF50978">
    <property type="entry name" value="WD40 repeat-like"/>
    <property type="match status" value="1"/>
</dbReference>
<keyword evidence="4" id="KW-0969">Cilium</keyword>
<evidence type="ECO:0000259" key="6">
    <source>
        <dbReference type="Pfam" id="PF23383"/>
    </source>
</evidence>
<dbReference type="InterPro" id="IPR056154">
    <property type="entry name" value="Beta-prop_IFT140_1st"/>
</dbReference>
<evidence type="ECO:0000256" key="5">
    <source>
        <dbReference type="ARBA" id="ARBA00023273"/>
    </source>
</evidence>
<feature type="domain" description="IFT140 first beta-propeller" evidence="6">
    <location>
        <begin position="60"/>
        <end position="247"/>
    </location>
</feature>
<sequence>MRPDLFEWAPHTGLLCITTFNTESQQGVVAFWAHTGEKKEKCAYGREFTATPVQDPDLQSIIKLIWSHDGKYLCALEESSTVTIFLLAKKKSMSKVFSTTLPSKANAMCRRITYDEPSYNDTEGVAREEEEEDMKEFNEALKERNRKIGVSLVRHATGTEFMFGLEDGQVFGIDNMGKERSLHKVESGILFIEFYEARNMIVLLTKDPLLYHLVLSSDGTCSQKLRVKLPGQSANYRLHINEFLLLICNCEKSQSASKSAANVMMVGAANGKAEPKASAQYSREIRIWDLDTDDNGTISLLTSRGFDSNDSIECVTASLKRGIISAGTANGKAANWKRKKDEKVLEASWKLQAANKVGGGKVLGLSWCPLAPSLAVITDSELVILEEDNIIVRMRNKVIFESQTVFPIVQLSNCQISAVQASATSFILLNVANSVSQELKLTIAPKGIHLGDKQLVVWSGEVVEVEEIPLKKSNYLKITTYDVQSSLATFQSTSFACNASDVIIHQQTLYCIEEDKINSRTLQGTVRQILSLPEMEGNPTNMHLNRNFLVVATSTGFLRIYNLAAKDAHHEYHAKYAVENVDRFHSFVAVRINIAGNKVAFTFRESPVSMADRIMVWDAEGDSVAYFSFNNGMTDQQEYDAQAELAHTSTGRPATAAARKMEKEQNRYRMMLHTPGELHWDDNDPRYLVAEAIHQQSDSGDNRIVSMFVTTEHGILLQDIQPKSPHSGTLLSVCVPYLYFVKKSEWDDGDEWKGEKTVGRTVLARILKEFSGCEGCDDATRKAMMDFCFFLTLGKMDDAFKAIQFVKRHDH</sequence>
<dbReference type="InterPro" id="IPR015943">
    <property type="entry name" value="WD40/YVTN_repeat-like_dom_sf"/>
</dbReference>
<evidence type="ECO:0000256" key="4">
    <source>
        <dbReference type="ARBA" id="ARBA00023069"/>
    </source>
</evidence>
<dbReference type="Pfam" id="PF23385">
    <property type="entry name" value="Beta-prop_IFT140_2nd"/>
    <property type="match status" value="1"/>
</dbReference>
<dbReference type="GO" id="GO:0030991">
    <property type="term" value="C:intraciliary transport particle A"/>
    <property type="evidence" value="ECO:0007669"/>
    <property type="project" value="TreeGrafter"/>
</dbReference>
<feature type="domain" description="IFT140 second beta-propeller" evidence="7">
    <location>
        <begin position="415"/>
        <end position="743"/>
    </location>
</feature>
<comment type="subcellular location">
    <subcellularLocation>
        <location evidence="1">Cell projection</location>
        <location evidence="1">Cilium</location>
    </subcellularLocation>
</comment>
<dbReference type="GO" id="GO:0036064">
    <property type="term" value="C:ciliary basal body"/>
    <property type="evidence" value="ECO:0007669"/>
    <property type="project" value="TreeGrafter"/>
</dbReference>
<dbReference type="STRING" id="2018661.A0A2A2JCU7"/>
<dbReference type="PANTHER" id="PTHR15722:SF7">
    <property type="entry name" value="INTRAFLAGELLAR TRANSPORT PROTEIN 140 HOMOLOG"/>
    <property type="match status" value="1"/>
</dbReference>
<dbReference type="EMBL" id="LIAE01010526">
    <property type="protein sequence ID" value="PAV59461.1"/>
    <property type="molecule type" value="Genomic_DNA"/>
</dbReference>
<evidence type="ECO:0000256" key="3">
    <source>
        <dbReference type="ARBA" id="ARBA00022737"/>
    </source>
</evidence>
<dbReference type="InterPro" id="IPR056155">
    <property type="entry name" value="Beta-prop_IFT140_2nd"/>
</dbReference>
<organism evidence="8 9">
    <name type="scientific">Diploscapter pachys</name>
    <dbReference type="NCBI Taxonomy" id="2018661"/>
    <lineage>
        <taxon>Eukaryota</taxon>
        <taxon>Metazoa</taxon>
        <taxon>Ecdysozoa</taxon>
        <taxon>Nematoda</taxon>
        <taxon>Chromadorea</taxon>
        <taxon>Rhabditida</taxon>
        <taxon>Rhabditina</taxon>
        <taxon>Rhabditomorpha</taxon>
        <taxon>Rhabditoidea</taxon>
        <taxon>Rhabditidae</taxon>
        <taxon>Diploscapter</taxon>
    </lineage>
</organism>
<gene>
    <name evidence="8" type="ORF">WR25_13564</name>
</gene>
<evidence type="ECO:0000313" key="9">
    <source>
        <dbReference type="Proteomes" id="UP000218231"/>
    </source>
</evidence>
<dbReference type="GO" id="GO:0005930">
    <property type="term" value="C:axoneme"/>
    <property type="evidence" value="ECO:0007669"/>
    <property type="project" value="TreeGrafter"/>
</dbReference>
<dbReference type="Gene3D" id="2.130.10.10">
    <property type="entry name" value="YVTN repeat-like/Quinoprotein amine dehydrogenase"/>
    <property type="match status" value="1"/>
</dbReference>
<dbReference type="PANTHER" id="PTHR15722">
    <property type="entry name" value="IFT140/172-RELATED"/>
    <property type="match status" value="1"/>
</dbReference>
<feature type="domain" description="IFT140 first beta-propeller" evidence="6">
    <location>
        <begin position="283"/>
        <end position="387"/>
    </location>
</feature>
<proteinExistence type="predicted"/>
<protein>
    <submittedName>
        <fullName evidence="8">Uncharacterized protein</fullName>
    </submittedName>
</protein>
<dbReference type="Pfam" id="PF23383">
    <property type="entry name" value="Beta-prop_IFT140_1st"/>
    <property type="match status" value="2"/>
</dbReference>
<keyword evidence="2" id="KW-0853">WD repeat</keyword>
<dbReference type="AlphaFoldDB" id="A0A2A2JCU7"/>
<keyword evidence="9" id="KW-1185">Reference proteome</keyword>
<comment type="caution">
    <text evidence="8">The sequence shown here is derived from an EMBL/GenBank/DDBJ whole genome shotgun (WGS) entry which is preliminary data.</text>
</comment>
<evidence type="ECO:0000256" key="2">
    <source>
        <dbReference type="ARBA" id="ARBA00022574"/>
    </source>
</evidence>
<dbReference type="InterPro" id="IPR036322">
    <property type="entry name" value="WD40_repeat_dom_sf"/>
</dbReference>
<keyword evidence="5" id="KW-0966">Cell projection</keyword>
<name>A0A2A2JCU7_9BILA</name>
<dbReference type="OrthoDB" id="10258787at2759"/>